<reference evidence="3 4" key="1">
    <citation type="submission" date="2022-02" db="EMBL/GenBank/DDBJ databases">
        <title>The genome sequence of Shewanella sp. 3B26.</title>
        <authorList>
            <person name="Du J."/>
        </authorList>
    </citation>
    <scope>NUCLEOTIDE SEQUENCE [LARGE SCALE GENOMIC DNA]</scope>
    <source>
        <strain evidence="3 4">3B26</strain>
    </source>
</reference>
<dbReference type="SUPFAM" id="SSF55486">
    <property type="entry name" value="Metalloproteases ('zincins'), catalytic domain"/>
    <property type="match status" value="1"/>
</dbReference>
<organism evidence="3 4">
    <name type="scientific">Shewanella zhuhaiensis</name>
    <dbReference type="NCBI Taxonomy" id="2919576"/>
    <lineage>
        <taxon>Bacteria</taxon>
        <taxon>Pseudomonadati</taxon>
        <taxon>Pseudomonadota</taxon>
        <taxon>Gammaproteobacteria</taxon>
        <taxon>Alteromonadales</taxon>
        <taxon>Shewanellaceae</taxon>
        <taxon>Shewanella</taxon>
    </lineage>
</organism>
<dbReference type="InterPro" id="IPR006528">
    <property type="entry name" value="Phage_head_morphogenesis_dom"/>
</dbReference>
<dbReference type="RefSeq" id="WP_240591764.1">
    <property type="nucleotide sequence ID" value="NZ_JAKUDL010000005.1"/>
</dbReference>
<accession>A0AAJ1F0X2</accession>
<proteinExistence type="predicted"/>
<evidence type="ECO:0000259" key="2">
    <source>
        <dbReference type="Pfam" id="PF04233"/>
    </source>
</evidence>
<dbReference type="Proteomes" id="UP001297581">
    <property type="component" value="Unassembled WGS sequence"/>
</dbReference>
<keyword evidence="4" id="KW-1185">Reference proteome</keyword>
<evidence type="ECO:0000256" key="1">
    <source>
        <dbReference type="SAM" id="MobiDB-lite"/>
    </source>
</evidence>
<sequence length="495" mass="54569">MPGAAAKYGSLPFAEAIAVFRQKLNMPTESWRDVWGEAHNRAFMVAGAMGESLLNDLRGAVDDAIARGVSLGEFQKQFAAIAARHGWDYTGPEPWRARVIYDTNMRQSYNAGREAQMEATKGRRPYGIYVHGDSLNPREQHLKWHYLVLPLDDPWWQTHSPSNGYGCKCKKYSLSAAELQRRGLTVSSSPAIEYRDYLDKATGEIRQIPRGIDPGFEYRPGNLEDANKTLQSSLQAKATFSTKPRAATEPRVAKAPAAAPRTSSPRMVDSVFSSVKGVEAKGLSQLLEQLAPEPKALLAQYIQSRGAKTLFVKQTEMGSGVAGNKIADEVAAYLSIDKAQARYMYYSRHARRTNGFTAKHWQHVVVKSPASASFKKVKMETLATAAADALQAAQLGAPLWSISTRAQTLGGDSARVLATWAHEIGHQVHFHGGETALAEFGYVSQYAKSNNYETFAEWFACFLFAPDAVKAHNPVLYQAIVQTVQHASGIREQKN</sequence>
<protein>
    <submittedName>
        <fullName evidence="3">F protein</fullName>
    </submittedName>
</protein>
<dbReference type="EMBL" id="JAKUDL010000005">
    <property type="protein sequence ID" value="MCH4295581.1"/>
    <property type="molecule type" value="Genomic_DNA"/>
</dbReference>
<gene>
    <name evidence="3" type="ORF">MJ923_14830</name>
</gene>
<name>A0AAJ1F0X2_9GAMM</name>
<evidence type="ECO:0000313" key="3">
    <source>
        <dbReference type="EMBL" id="MCH4295581.1"/>
    </source>
</evidence>
<feature type="region of interest" description="Disordered" evidence="1">
    <location>
        <begin position="240"/>
        <end position="264"/>
    </location>
</feature>
<evidence type="ECO:0000313" key="4">
    <source>
        <dbReference type="Proteomes" id="UP001297581"/>
    </source>
</evidence>
<dbReference type="Pfam" id="PF04233">
    <property type="entry name" value="Phage_Mu_F"/>
    <property type="match status" value="1"/>
</dbReference>
<comment type="caution">
    <text evidence="3">The sequence shown here is derived from an EMBL/GenBank/DDBJ whole genome shotgun (WGS) entry which is preliminary data.</text>
</comment>
<dbReference type="AlphaFoldDB" id="A0AAJ1F0X2"/>
<feature type="domain" description="Phage head morphogenesis" evidence="2">
    <location>
        <begin position="57"/>
        <end position="170"/>
    </location>
</feature>
<feature type="compositionally biased region" description="Low complexity" evidence="1">
    <location>
        <begin position="253"/>
        <end position="264"/>
    </location>
</feature>